<feature type="transmembrane region" description="Helical" evidence="9">
    <location>
        <begin position="728"/>
        <end position="750"/>
    </location>
</feature>
<dbReference type="PATRIC" id="fig|1142394.8.peg.1091"/>
<evidence type="ECO:0000256" key="4">
    <source>
        <dbReference type="ARBA" id="ARBA00022692"/>
    </source>
</evidence>
<reference evidence="15 16" key="1">
    <citation type="submission" date="2012-02" db="EMBL/GenBank/DDBJ databases">
        <title>Complete genome sequence of Phycisphaera mikurensis NBRC 102666.</title>
        <authorList>
            <person name="Ankai A."/>
            <person name="Hosoyama A."/>
            <person name="Terui Y."/>
            <person name="Sekine M."/>
            <person name="Fukai R."/>
            <person name="Kato Y."/>
            <person name="Nakamura S."/>
            <person name="Yamada-Narita S."/>
            <person name="Kawakoshi A."/>
            <person name="Fukunaga Y."/>
            <person name="Yamazaki S."/>
            <person name="Fujita N."/>
        </authorList>
    </citation>
    <scope>NUCLEOTIDE SEQUENCE [LARGE SCALE GENOMIC DNA]</scope>
    <source>
        <strain evidence="16">NBRC 102666 / KCTC 22515 / FYK2301M01</strain>
    </source>
</reference>
<feature type="transmembrane region" description="Helical" evidence="9">
    <location>
        <begin position="563"/>
        <end position="584"/>
    </location>
</feature>
<feature type="transmembrane region" description="Helical" evidence="9">
    <location>
        <begin position="934"/>
        <end position="960"/>
    </location>
</feature>
<evidence type="ECO:0000256" key="3">
    <source>
        <dbReference type="ARBA" id="ARBA00022475"/>
    </source>
</evidence>
<dbReference type="Pfam" id="PF21082">
    <property type="entry name" value="MS_channel_3rd"/>
    <property type="match status" value="1"/>
</dbReference>
<dbReference type="PANTHER" id="PTHR30347">
    <property type="entry name" value="POTASSIUM CHANNEL RELATED"/>
    <property type="match status" value="1"/>
</dbReference>
<sequence length="1176" mass="126661">MRRSRPRPRRHAACLLLLLLSAALPTAPAVDAAGQLPGFEAASAPTPSSDAATPAPDLAEEQASAEAARAASEARTDADVAFAASARGTLLPEAEAELAAAREAAPPLDRAAVAALAPGELRAALEDYEAEAATLRASVVSTRAEADRLTRRLEGLAAETEAAREAVDDAERLLAEAEEGPARSLREAQLQAAQAELEQLVGLATSLPLRERLSRLKLETLEVRSARLQRTLDLLNARDAALRQAEAEAQAQAARQAAADAGDLPQAVRRLAERLVELAERQQKIEEEAAAYAGKAGKVAEDAALYRDQLASARERVEFGMTEAVGVQFQARQRELENPAGLAKRVRALQERRAEYATTLLDLADDKRNLGTRIAAAREALGPAAGAAALRRLDELAAAYGRLLDATSAAADRAQSDVVDLLAAEQNRLDALRDYRDFLDERLLWTPNLGRLGLGDLPRASSAAWQWWTRLDPADAVETAGRRLVPPPAIEAVLFLLGLVLLIVRSRLRRLLSELGEPVGTLARDRFGYTLRAFGATVLVALPFPLMLFAIGRALAPAGQAGVVAQVGAGLVGAAVVLGPVLLVRAITREDGLAVVHFLWPKPGCRALRSAILKLGLLLAAFRFCSNFLSPEGTSSTAAAVDAAGFEQVDLRLISRLFLLVTLAGVSVFMALMFRRHGALGAAMWHEPGRPLARFHRVWYPLLVGTPLAVAVLSALGYHYSALQLEGALLWTVWLITAVVLAYALALRWLRLTHRRLMYAELLRKRDAQKAAAAAAQKAAEEKKEAARAARRAGAIEGDDDEEDTDEGEDDAREQLAAIAEQAVEGDAQITPFSLNEKTGKLIKLCCGLALLLGLYLVWSDLLPALEFLNTVKLPLLKQTEAVDGVDVTTPVTLGQLVLCAALLVLTFTTGRHLPGLLDLLVLTRFSVQAGTRYAATMLTQYVIVAAGLLLALSAIGLGWGRLQWLVAALSVGLGFGLQEIFANFVSGLIILFERPIRVGDTVSIGETTGVVTRIRIRATTITDLDLRELIVPNKEFITGQLINWSLSNPVIRLIIPVGIAYGSDTRLAQKLLIQVARKHKDVLNEPAASALFMGFGDNTLDFELRIFVKEVLRRFQILSELNLAIDDAFADAGITIAFPQRDVHLDTLKPLEVVLHREGGASAAPTKRRSEEVRK</sequence>
<dbReference type="SUPFAM" id="SSF50182">
    <property type="entry name" value="Sm-like ribonucleoproteins"/>
    <property type="match status" value="1"/>
</dbReference>
<evidence type="ECO:0000256" key="6">
    <source>
        <dbReference type="ARBA" id="ARBA00023136"/>
    </source>
</evidence>
<organism evidence="15 16">
    <name type="scientific">Phycisphaera mikurensis (strain NBRC 102666 / KCTC 22515 / FYK2301M01)</name>
    <dbReference type="NCBI Taxonomy" id="1142394"/>
    <lineage>
        <taxon>Bacteria</taxon>
        <taxon>Pseudomonadati</taxon>
        <taxon>Planctomycetota</taxon>
        <taxon>Phycisphaerae</taxon>
        <taxon>Phycisphaerales</taxon>
        <taxon>Phycisphaeraceae</taxon>
        <taxon>Phycisphaera</taxon>
    </lineage>
</organism>
<feature type="transmembrane region" description="Helical" evidence="9">
    <location>
        <begin position="698"/>
        <end position="716"/>
    </location>
</feature>
<dbReference type="OrthoDB" id="9809206at2"/>
<feature type="transmembrane region" description="Helical" evidence="9">
    <location>
        <begin position="611"/>
        <end position="629"/>
    </location>
</feature>
<dbReference type="Gene3D" id="3.30.70.100">
    <property type="match status" value="1"/>
</dbReference>
<evidence type="ECO:0000259" key="12">
    <source>
        <dbReference type="Pfam" id="PF12794"/>
    </source>
</evidence>
<keyword evidence="4 9" id="KW-0812">Transmembrane</keyword>
<evidence type="ECO:0000256" key="9">
    <source>
        <dbReference type="SAM" id="Phobius"/>
    </source>
</evidence>
<feature type="transmembrane region" description="Helical" evidence="9">
    <location>
        <begin position="529"/>
        <end position="551"/>
    </location>
</feature>
<dbReference type="STRING" id="1142394.PSMK_10580"/>
<feature type="transmembrane region" description="Helical" evidence="9">
    <location>
        <begin position="842"/>
        <end position="859"/>
    </location>
</feature>
<name>I0ID79_PHYMF</name>
<evidence type="ECO:0000256" key="7">
    <source>
        <dbReference type="SAM" id="Coils"/>
    </source>
</evidence>
<dbReference type="Proteomes" id="UP000007881">
    <property type="component" value="Chromosome"/>
</dbReference>
<dbReference type="Pfam" id="PF12795">
    <property type="entry name" value="MscS_porin"/>
    <property type="match status" value="1"/>
</dbReference>
<comment type="subcellular location">
    <subcellularLocation>
        <location evidence="1">Cell membrane</location>
        <topology evidence="1">Multi-pass membrane protein</topology>
    </subcellularLocation>
</comment>
<keyword evidence="6 9" id="KW-0472">Membrane</keyword>
<feature type="domain" description="Mechanosensitive ion channel inner membrane" evidence="12">
    <location>
        <begin position="492"/>
        <end position="874"/>
    </location>
</feature>
<proteinExistence type="inferred from homology"/>
<evidence type="ECO:0000313" key="16">
    <source>
        <dbReference type="Proteomes" id="UP000007881"/>
    </source>
</evidence>
<dbReference type="InterPro" id="IPR010920">
    <property type="entry name" value="LSM_dom_sf"/>
</dbReference>
<evidence type="ECO:0000313" key="15">
    <source>
        <dbReference type="EMBL" id="BAM03217.1"/>
    </source>
</evidence>
<feature type="transmembrane region" description="Helical" evidence="9">
    <location>
        <begin position="966"/>
        <end position="993"/>
    </location>
</feature>
<keyword evidence="16" id="KW-1185">Reference proteome</keyword>
<feature type="transmembrane region" description="Helical" evidence="9">
    <location>
        <begin position="894"/>
        <end position="914"/>
    </location>
</feature>
<dbReference type="Pfam" id="PF12794">
    <property type="entry name" value="MscS_TM"/>
    <property type="match status" value="1"/>
</dbReference>
<keyword evidence="5 9" id="KW-1133">Transmembrane helix</keyword>
<evidence type="ECO:0000256" key="2">
    <source>
        <dbReference type="ARBA" id="ARBA00008017"/>
    </source>
</evidence>
<keyword evidence="3" id="KW-1003">Cell membrane</keyword>
<dbReference type="EMBL" id="AP012338">
    <property type="protein sequence ID" value="BAM03217.1"/>
    <property type="molecule type" value="Genomic_DNA"/>
</dbReference>
<dbReference type="GO" id="GO:0005886">
    <property type="term" value="C:plasma membrane"/>
    <property type="evidence" value="ECO:0007669"/>
    <property type="project" value="UniProtKB-SubCell"/>
</dbReference>
<dbReference type="KEGG" id="phm:PSMK_10580"/>
<dbReference type="PANTHER" id="PTHR30347:SF1">
    <property type="entry name" value="MECHANOSENSITIVE CHANNEL MSCK"/>
    <property type="match status" value="1"/>
</dbReference>
<dbReference type="Gene3D" id="2.30.30.60">
    <property type="match status" value="1"/>
</dbReference>
<feature type="transmembrane region" description="Helical" evidence="9">
    <location>
        <begin position="489"/>
        <end position="508"/>
    </location>
</feature>
<feature type="transmembrane region" description="Helical" evidence="9">
    <location>
        <begin position="653"/>
        <end position="674"/>
    </location>
</feature>
<feature type="region of interest" description="Disordered" evidence="8">
    <location>
        <begin position="790"/>
        <end position="812"/>
    </location>
</feature>
<keyword evidence="10" id="KW-0732">Signal</keyword>
<feature type="compositionally biased region" description="Acidic residues" evidence="8">
    <location>
        <begin position="797"/>
        <end position="812"/>
    </location>
</feature>
<dbReference type="InterPro" id="IPR011066">
    <property type="entry name" value="MscS_channel_C_sf"/>
</dbReference>
<dbReference type="InterPro" id="IPR025692">
    <property type="entry name" value="MscS_IM_dom1"/>
</dbReference>
<dbReference type="AlphaFoldDB" id="I0ID79"/>
<dbReference type="GO" id="GO:0008381">
    <property type="term" value="F:mechanosensitive monoatomic ion channel activity"/>
    <property type="evidence" value="ECO:0007669"/>
    <property type="project" value="UniProtKB-ARBA"/>
</dbReference>
<evidence type="ECO:0000259" key="13">
    <source>
        <dbReference type="Pfam" id="PF12795"/>
    </source>
</evidence>
<dbReference type="InterPro" id="IPR049278">
    <property type="entry name" value="MS_channel_C"/>
</dbReference>
<gene>
    <name evidence="15" type="ordered locus">PSMK_10580</name>
</gene>
<feature type="coiled-coil region" evidence="7">
    <location>
        <begin position="218"/>
        <end position="288"/>
    </location>
</feature>
<dbReference type="InterPro" id="IPR023408">
    <property type="entry name" value="MscS_beta-dom_sf"/>
</dbReference>
<feature type="signal peptide" evidence="10">
    <location>
        <begin position="1"/>
        <end position="32"/>
    </location>
</feature>
<dbReference type="SUPFAM" id="SSF82861">
    <property type="entry name" value="Mechanosensitive channel protein MscS (YggB), transmembrane region"/>
    <property type="match status" value="1"/>
</dbReference>
<dbReference type="eggNOG" id="COG3264">
    <property type="taxonomic scope" value="Bacteria"/>
</dbReference>
<evidence type="ECO:0000256" key="1">
    <source>
        <dbReference type="ARBA" id="ARBA00004651"/>
    </source>
</evidence>
<feature type="domain" description="Mechanosensitive ion channel MscS C-terminal" evidence="14">
    <location>
        <begin position="1056"/>
        <end position="1137"/>
    </location>
</feature>
<evidence type="ECO:0000259" key="14">
    <source>
        <dbReference type="Pfam" id="PF21082"/>
    </source>
</evidence>
<dbReference type="RefSeq" id="WP_014436436.1">
    <property type="nucleotide sequence ID" value="NC_017080.1"/>
</dbReference>
<keyword evidence="7" id="KW-0175">Coiled coil</keyword>
<feature type="coiled-coil region" evidence="7">
    <location>
        <begin position="125"/>
        <end position="180"/>
    </location>
</feature>
<evidence type="ECO:0000259" key="11">
    <source>
        <dbReference type="Pfam" id="PF00924"/>
    </source>
</evidence>
<dbReference type="InterPro" id="IPR011014">
    <property type="entry name" value="MscS_channel_TM-2"/>
</dbReference>
<dbReference type="InterPro" id="IPR052702">
    <property type="entry name" value="MscS-like_channel"/>
</dbReference>
<evidence type="ECO:0000256" key="8">
    <source>
        <dbReference type="SAM" id="MobiDB-lite"/>
    </source>
</evidence>
<dbReference type="InterPro" id="IPR024393">
    <property type="entry name" value="MscS_porin"/>
</dbReference>
<protein>
    <submittedName>
        <fullName evidence="15">Putative MscS family protein</fullName>
    </submittedName>
</protein>
<feature type="chain" id="PRO_5003629135" evidence="10">
    <location>
        <begin position="33"/>
        <end position="1176"/>
    </location>
</feature>
<dbReference type="SUPFAM" id="SSF82689">
    <property type="entry name" value="Mechanosensitive channel protein MscS (YggB), C-terminal domain"/>
    <property type="match status" value="1"/>
</dbReference>
<dbReference type="InterPro" id="IPR006685">
    <property type="entry name" value="MscS_channel_2nd"/>
</dbReference>
<dbReference type="HOGENOM" id="CLU_007829_2_0_0"/>
<dbReference type="Pfam" id="PF00924">
    <property type="entry name" value="MS_channel_2nd"/>
    <property type="match status" value="1"/>
</dbReference>
<feature type="domain" description="Mechanosensitive ion channel MscS" evidence="11">
    <location>
        <begin position="981"/>
        <end position="1046"/>
    </location>
</feature>
<accession>I0ID79</accession>
<comment type="similarity">
    <text evidence="2">Belongs to the MscS (TC 1.A.23) family.</text>
</comment>
<dbReference type="Gene3D" id="1.10.287.1260">
    <property type="match status" value="1"/>
</dbReference>
<feature type="domain" description="Mechanosensitive ion channel MscS porin" evidence="13">
    <location>
        <begin position="92"/>
        <end position="266"/>
    </location>
</feature>
<evidence type="ECO:0000256" key="5">
    <source>
        <dbReference type="ARBA" id="ARBA00022989"/>
    </source>
</evidence>
<evidence type="ECO:0000256" key="10">
    <source>
        <dbReference type="SAM" id="SignalP"/>
    </source>
</evidence>